<name>A0A806J5H8_GLAPU</name>
<dbReference type="AlphaFoldDB" id="A0A806J5H8"/>
<gene>
    <name evidence="1" type="ORF">K756_09780</name>
</gene>
<protein>
    <submittedName>
        <fullName evidence="1">Uncharacterized protein</fullName>
    </submittedName>
</protein>
<organism evidence="1 2">
    <name type="scientific">Glaesserella parasuis ZJ0906</name>
    <dbReference type="NCBI Taxonomy" id="1322346"/>
    <lineage>
        <taxon>Bacteria</taxon>
        <taxon>Pseudomonadati</taxon>
        <taxon>Pseudomonadota</taxon>
        <taxon>Gammaproteobacteria</taxon>
        <taxon>Pasteurellales</taxon>
        <taxon>Pasteurellaceae</taxon>
        <taxon>Glaesserella</taxon>
    </lineage>
</organism>
<dbReference type="EMBL" id="CP005384">
    <property type="protein sequence ID" value="AGO17067.1"/>
    <property type="molecule type" value="Genomic_DNA"/>
</dbReference>
<evidence type="ECO:0000313" key="1">
    <source>
        <dbReference type="EMBL" id="AGO17067.1"/>
    </source>
</evidence>
<reference evidence="1 2" key="1">
    <citation type="journal article" date="2013" name="PLoS ONE">
        <title>Complete Genome Analysis of a Haemophilus parasuis Serovar 12 Strain from China.</title>
        <authorList>
            <person name="Li Y."/>
            <person name="Kwok A.H."/>
            <person name="Jiang J."/>
            <person name="Zou Y."/>
            <person name="Zheng F."/>
            <person name="Chen P."/>
            <person name="Hou C."/>
            <person name="Leung F.C."/>
            <person name="Jiang P."/>
        </authorList>
    </citation>
    <scope>NUCLEOTIDE SEQUENCE [LARGE SCALE GENOMIC DNA]</scope>
    <source>
        <strain evidence="1 2">ZJ0906</strain>
    </source>
</reference>
<sequence length="64" mass="7826">MLWGADYFCIERKKKIWAEKMRWGFVWWGLPHFLLGGVMQKVKWAKMVENGQFLQHFLHRFGQV</sequence>
<accession>A0A806J5H8</accession>
<evidence type="ECO:0000313" key="2">
    <source>
        <dbReference type="Proteomes" id="UP000014672"/>
    </source>
</evidence>
<proteinExistence type="predicted"/>
<dbReference type="KEGG" id="hpaz:K756_09780"/>
<dbReference type="Proteomes" id="UP000014672">
    <property type="component" value="Chromosome"/>
</dbReference>